<keyword evidence="4" id="KW-0012">Acyltransferase</keyword>
<keyword evidence="1" id="KW-0378">Hydrolase</keyword>
<dbReference type="InterPro" id="IPR050266">
    <property type="entry name" value="AB_hydrolase_sf"/>
</dbReference>
<organism evidence="4 5">
    <name type="scientific">Acaryochloris thomasi RCC1774</name>
    <dbReference type="NCBI Taxonomy" id="1764569"/>
    <lineage>
        <taxon>Bacteria</taxon>
        <taxon>Bacillati</taxon>
        <taxon>Cyanobacteriota</taxon>
        <taxon>Cyanophyceae</taxon>
        <taxon>Acaryochloridales</taxon>
        <taxon>Acaryochloridaceae</taxon>
        <taxon>Acaryochloris</taxon>
        <taxon>Acaryochloris thomasi</taxon>
    </lineage>
</organism>
<evidence type="ECO:0000313" key="5">
    <source>
        <dbReference type="Proteomes" id="UP000248857"/>
    </source>
</evidence>
<comment type="caution">
    <text evidence="4">The sequence shown here is derived from an EMBL/GenBank/DDBJ whole genome shotgun (WGS) entry which is preliminary data.</text>
</comment>
<feature type="compositionally biased region" description="Basic and acidic residues" evidence="2">
    <location>
        <begin position="123"/>
        <end position="139"/>
    </location>
</feature>
<dbReference type="Proteomes" id="UP000248857">
    <property type="component" value="Unassembled WGS sequence"/>
</dbReference>
<feature type="domain" description="AB hydrolase-1" evidence="3">
    <location>
        <begin position="18"/>
        <end position="242"/>
    </location>
</feature>
<proteinExistence type="predicted"/>
<protein>
    <submittedName>
        <fullName evidence="4">Dihydrolipoyllysine-residue acetyltransferase component of acetoin cleaving system</fullName>
        <ecNumber evidence="4">2.3.1.12</ecNumber>
    </submittedName>
</protein>
<name>A0A2W1JAD7_9CYAN</name>
<dbReference type="Gene3D" id="3.40.50.1820">
    <property type="entry name" value="alpha/beta hydrolase"/>
    <property type="match status" value="1"/>
</dbReference>
<dbReference type="PRINTS" id="PR00111">
    <property type="entry name" value="ABHYDROLASE"/>
</dbReference>
<dbReference type="PANTHER" id="PTHR43798">
    <property type="entry name" value="MONOACYLGLYCEROL LIPASE"/>
    <property type="match status" value="1"/>
</dbReference>
<keyword evidence="4" id="KW-0808">Transferase</keyword>
<dbReference type="GO" id="GO:0016787">
    <property type="term" value="F:hydrolase activity"/>
    <property type="evidence" value="ECO:0007669"/>
    <property type="project" value="UniProtKB-KW"/>
</dbReference>
<gene>
    <name evidence="4" type="primary">acoC_2</name>
    <name evidence="4" type="ORF">C1752_08650</name>
</gene>
<dbReference type="InterPro" id="IPR029058">
    <property type="entry name" value="AB_hydrolase_fold"/>
</dbReference>
<dbReference type="GO" id="GO:0004742">
    <property type="term" value="F:dihydrolipoyllysine-residue acetyltransferase activity"/>
    <property type="evidence" value="ECO:0007669"/>
    <property type="project" value="UniProtKB-EC"/>
</dbReference>
<dbReference type="InterPro" id="IPR000073">
    <property type="entry name" value="AB_hydrolase_1"/>
</dbReference>
<feature type="region of interest" description="Disordered" evidence="2">
    <location>
        <begin position="115"/>
        <end position="142"/>
    </location>
</feature>
<dbReference type="AlphaFoldDB" id="A0A2W1JAD7"/>
<dbReference type="PANTHER" id="PTHR43798:SF31">
    <property type="entry name" value="AB HYDROLASE SUPERFAMILY PROTEIN YCLE"/>
    <property type="match status" value="1"/>
</dbReference>
<dbReference type="GO" id="GO:0016020">
    <property type="term" value="C:membrane"/>
    <property type="evidence" value="ECO:0007669"/>
    <property type="project" value="TreeGrafter"/>
</dbReference>
<sequence>MDNVGDAFIQWGDEGEVLVFLHYFGGAASSWQWVAEKLQPDHRCVALNLPGFGGAPVLHQLSLQQYADAVQSQLQQLGVESYTLIGHSMGGKVALQMSANQATGLQRVILIAPSPATQEPMPSEEKKRLLGNHPSRENAETTIESAAKQSLSEEQREVAIATHITVDSSVWRWWLLEGMDHSIADQMSQIQVPITVIASKDDPVIPCQTIQRDVIDLIENAQLITTENVGHLMPLEQPEFVATQIRHVVGT</sequence>
<evidence type="ECO:0000259" key="3">
    <source>
        <dbReference type="Pfam" id="PF12697"/>
    </source>
</evidence>
<evidence type="ECO:0000313" key="4">
    <source>
        <dbReference type="EMBL" id="PZD70968.1"/>
    </source>
</evidence>
<dbReference type="EC" id="2.3.1.12" evidence="4"/>
<dbReference type="Pfam" id="PF12697">
    <property type="entry name" value="Abhydrolase_6"/>
    <property type="match status" value="1"/>
</dbReference>
<keyword evidence="5" id="KW-1185">Reference proteome</keyword>
<reference evidence="4 5" key="1">
    <citation type="journal article" date="2018" name="Sci. Rep.">
        <title>A novel species of the marine cyanobacterium Acaryochloris with a unique pigment content and lifestyle.</title>
        <authorList>
            <person name="Partensky F."/>
            <person name="Six C."/>
            <person name="Ratin M."/>
            <person name="Garczarek L."/>
            <person name="Vaulot D."/>
            <person name="Probert I."/>
            <person name="Calteau A."/>
            <person name="Gourvil P."/>
            <person name="Marie D."/>
            <person name="Grebert T."/>
            <person name="Bouchier C."/>
            <person name="Le Panse S."/>
            <person name="Gachenot M."/>
            <person name="Rodriguez F."/>
            <person name="Garrido J.L."/>
        </authorList>
    </citation>
    <scope>NUCLEOTIDE SEQUENCE [LARGE SCALE GENOMIC DNA]</scope>
    <source>
        <strain evidence="4 5">RCC1774</strain>
    </source>
</reference>
<evidence type="ECO:0000256" key="1">
    <source>
        <dbReference type="ARBA" id="ARBA00022801"/>
    </source>
</evidence>
<evidence type="ECO:0000256" key="2">
    <source>
        <dbReference type="SAM" id="MobiDB-lite"/>
    </source>
</evidence>
<dbReference type="EMBL" id="PQWO01000024">
    <property type="protein sequence ID" value="PZD70968.1"/>
    <property type="molecule type" value="Genomic_DNA"/>
</dbReference>
<dbReference type="SUPFAM" id="SSF53474">
    <property type="entry name" value="alpha/beta-Hydrolases"/>
    <property type="match status" value="1"/>
</dbReference>
<accession>A0A2W1JAD7</accession>